<dbReference type="PANTHER" id="PTHR34483">
    <property type="entry name" value="OS09G0129800 PROTEIN"/>
    <property type="match status" value="1"/>
</dbReference>
<feature type="transmembrane region" description="Helical" evidence="1">
    <location>
        <begin position="29"/>
        <end position="53"/>
    </location>
</feature>
<reference evidence="2 3" key="1">
    <citation type="submission" date="2024-02" db="EMBL/GenBank/DDBJ databases">
        <title>High-quality chromosome-scale genome assembly of Pensacola bahiagrass (Paspalum notatum Flugge var. saurae).</title>
        <authorList>
            <person name="Vega J.M."/>
            <person name="Podio M."/>
            <person name="Orjuela J."/>
            <person name="Siena L.A."/>
            <person name="Pessino S.C."/>
            <person name="Combes M.C."/>
            <person name="Mariac C."/>
            <person name="Albertini E."/>
            <person name="Pupilli F."/>
            <person name="Ortiz J.P.A."/>
            <person name="Leblanc O."/>
        </authorList>
    </citation>
    <scope>NUCLEOTIDE SEQUENCE [LARGE SCALE GENOMIC DNA]</scope>
    <source>
        <strain evidence="2">R1</strain>
        <tissue evidence="2">Leaf</tissue>
    </source>
</reference>
<evidence type="ECO:0000313" key="3">
    <source>
        <dbReference type="Proteomes" id="UP001341281"/>
    </source>
</evidence>
<accession>A0AAQ3WI76</accession>
<dbReference type="Proteomes" id="UP001341281">
    <property type="component" value="Chromosome 03"/>
</dbReference>
<sequence length="308" mass="34273">MATKAKASFSSCLSFLKDTLLLPTRNAKLFVPFLMLIAVPTFLVQILCINQINNKNNTSADFEKLVSGMLKEDMVLFLITISIIITIFILTTVVYGYAVQIIALFAASTTYSGDRHSLRELFSKFIIKGRHLKGPLITIVMVSVLNIVCKVLIALLSLLMPRRLGAPYTVALFSQFRSLMFMYLEVVFVVAVAVSVADTERRGVSALRQAWRLMTRVWKMGGCLLVVVATFIEMVPPPLDRVSLGYARKSMPMGLALFIVYALLSGLVQIFYYSAATVYYHQAMEIKEVIPHDYVTVVPSGEETTGTV</sequence>
<protein>
    <submittedName>
        <fullName evidence="2">Uncharacterized protein</fullName>
    </submittedName>
</protein>
<proteinExistence type="predicted"/>
<feature type="transmembrane region" description="Helical" evidence="1">
    <location>
        <begin position="74"/>
        <end position="91"/>
    </location>
</feature>
<name>A0AAQ3WI76_PASNO</name>
<gene>
    <name evidence="2" type="ORF">U9M48_012069</name>
</gene>
<feature type="transmembrane region" description="Helical" evidence="1">
    <location>
        <begin position="217"/>
        <end position="235"/>
    </location>
</feature>
<keyword evidence="1" id="KW-1133">Transmembrane helix</keyword>
<dbReference type="PANTHER" id="PTHR34483:SF7">
    <property type="entry name" value="TRANSMEMBRANE PROTEIN"/>
    <property type="match status" value="1"/>
</dbReference>
<evidence type="ECO:0000313" key="2">
    <source>
        <dbReference type="EMBL" id="WVZ62305.1"/>
    </source>
</evidence>
<evidence type="ECO:0000256" key="1">
    <source>
        <dbReference type="SAM" id="Phobius"/>
    </source>
</evidence>
<dbReference type="EMBL" id="CP144747">
    <property type="protein sequence ID" value="WVZ62305.1"/>
    <property type="molecule type" value="Genomic_DNA"/>
</dbReference>
<feature type="transmembrane region" description="Helical" evidence="1">
    <location>
        <begin position="180"/>
        <end position="197"/>
    </location>
</feature>
<feature type="transmembrane region" description="Helical" evidence="1">
    <location>
        <begin position="255"/>
        <end position="280"/>
    </location>
</feature>
<keyword evidence="3" id="KW-1185">Reference proteome</keyword>
<feature type="transmembrane region" description="Helical" evidence="1">
    <location>
        <begin position="134"/>
        <end position="160"/>
    </location>
</feature>
<keyword evidence="1" id="KW-0812">Transmembrane</keyword>
<organism evidence="2 3">
    <name type="scientific">Paspalum notatum var. saurae</name>
    <dbReference type="NCBI Taxonomy" id="547442"/>
    <lineage>
        <taxon>Eukaryota</taxon>
        <taxon>Viridiplantae</taxon>
        <taxon>Streptophyta</taxon>
        <taxon>Embryophyta</taxon>
        <taxon>Tracheophyta</taxon>
        <taxon>Spermatophyta</taxon>
        <taxon>Magnoliopsida</taxon>
        <taxon>Liliopsida</taxon>
        <taxon>Poales</taxon>
        <taxon>Poaceae</taxon>
        <taxon>PACMAD clade</taxon>
        <taxon>Panicoideae</taxon>
        <taxon>Andropogonodae</taxon>
        <taxon>Paspaleae</taxon>
        <taxon>Paspalinae</taxon>
        <taxon>Paspalum</taxon>
    </lineage>
</organism>
<keyword evidence="1" id="KW-0472">Membrane</keyword>
<dbReference type="AlphaFoldDB" id="A0AAQ3WI76"/>